<dbReference type="Proteomes" id="UP000095282">
    <property type="component" value="Unplaced"/>
</dbReference>
<sequence>MHSLFLKILIYSLIQCASGQANFWDYDENVTQIEEDFRIDDVTKILKRLGNYNRNAYPLLDQDLPTHVDIQMYIEGMSSFHAQSMGSSDYCSD</sequence>
<evidence type="ECO:0000313" key="3">
    <source>
        <dbReference type="WBParaSite" id="Csp11.Scaffold630.g18398.t1"/>
    </source>
</evidence>
<name>A0A1I7UQQ8_9PELO</name>
<organism evidence="2 3">
    <name type="scientific">Caenorhabditis tropicalis</name>
    <dbReference type="NCBI Taxonomy" id="1561998"/>
    <lineage>
        <taxon>Eukaryota</taxon>
        <taxon>Metazoa</taxon>
        <taxon>Ecdysozoa</taxon>
        <taxon>Nematoda</taxon>
        <taxon>Chromadorea</taxon>
        <taxon>Rhabditida</taxon>
        <taxon>Rhabditina</taxon>
        <taxon>Rhabditomorpha</taxon>
        <taxon>Rhabditoidea</taxon>
        <taxon>Rhabditidae</taxon>
        <taxon>Peloderinae</taxon>
        <taxon>Caenorhabditis</taxon>
    </lineage>
</organism>
<dbReference type="STRING" id="1561998.A0A1I7UQQ8"/>
<protein>
    <submittedName>
        <fullName evidence="3">Peptidase_M14 domain-containing protein</fullName>
    </submittedName>
</protein>
<reference evidence="3" key="1">
    <citation type="submission" date="2016-11" db="UniProtKB">
        <authorList>
            <consortium name="WormBaseParasite"/>
        </authorList>
    </citation>
    <scope>IDENTIFICATION</scope>
</reference>
<feature type="chain" id="PRO_5009309209" evidence="1">
    <location>
        <begin position="20"/>
        <end position="93"/>
    </location>
</feature>
<dbReference type="AlphaFoldDB" id="A0A1I7UQQ8"/>
<dbReference type="WBParaSite" id="Csp11.Scaffold630.g18398.t1">
    <property type="protein sequence ID" value="Csp11.Scaffold630.g18398.t1"/>
    <property type="gene ID" value="Csp11.Scaffold630.g18398"/>
</dbReference>
<feature type="signal peptide" evidence="1">
    <location>
        <begin position="1"/>
        <end position="19"/>
    </location>
</feature>
<evidence type="ECO:0000256" key="1">
    <source>
        <dbReference type="SAM" id="SignalP"/>
    </source>
</evidence>
<keyword evidence="1" id="KW-0732">Signal</keyword>
<dbReference type="eggNOG" id="KOG3644">
    <property type="taxonomic scope" value="Eukaryota"/>
</dbReference>
<evidence type="ECO:0000313" key="2">
    <source>
        <dbReference type="Proteomes" id="UP000095282"/>
    </source>
</evidence>
<keyword evidence="2" id="KW-1185">Reference proteome</keyword>
<accession>A0A1I7UQQ8</accession>
<proteinExistence type="predicted"/>